<proteinExistence type="predicted"/>
<name>A0A974BGQ0_SEDHY</name>
<accession>A0A974BGQ0</accession>
<organism evidence="1 2">
    <name type="scientific">Sedimentibacter hydroxybenzoicus DSM 7310</name>
    <dbReference type="NCBI Taxonomy" id="1123245"/>
    <lineage>
        <taxon>Bacteria</taxon>
        <taxon>Bacillati</taxon>
        <taxon>Bacillota</taxon>
        <taxon>Tissierellia</taxon>
        <taxon>Sedimentibacter</taxon>
    </lineage>
</organism>
<dbReference type="RefSeq" id="WP_179236486.1">
    <property type="nucleotide sequence ID" value="NZ_JACBNQ010000001.1"/>
</dbReference>
<dbReference type="InterPro" id="IPR026002">
    <property type="entry name" value="ATC_hydrolase-like"/>
</dbReference>
<dbReference type="Proteomes" id="UP000611629">
    <property type="component" value="Unassembled WGS sequence"/>
</dbReference>
<sequence>MIKMNYYREGQDELFSLLNDYIDKTLTKMMQSDYEIEKCKEINKKVNKAFDELIDAMPYIGGGENFLSDNIVEATIYLAVYKVLKEEGISVEKIGRIIHKGYIENIESNNEEIDRLKNCGEIMFTDENKKDLEESAIRSKDRMYKDDFIVEFVEGDEKSYDFGLNTFQCPVYNFFKEQGAEQFTKYVCDIDFIRSKYLMSGLKRDRCLSEGDNVCEFRWKRNNLPNKIIEI</sequence>
<keyword evidence="1" id="KW-0378">Hydrolase</keyword>
<dbReference type="AlphaFoldDB" id="A0A974BGQ0"/>
<evidence type="ECO:0000313" key="2">
    <source>
        <dbReference type="Proteomes" id="UP000611629"/>
    </source>
</evidence>
<evidence type="ECO:0000313" key="1">
    <source>
        <dbReference type="EMBL" id="NYB72810.1"/>
    </source>
</evidence>
<comment type="caution">
    <text evidence="1">The sequence shown here is derived from an EMBL/GenBank/DDBJ whole genome shotgun (WGS) entry which is preliminary data.</text>
</comment>
<reference evidence="1" key="1">
    <citation type="submission" date="2020-07" db="EMBL/GenBank/DDBJ databases">
        <title>Genomic analysis of a strain of Sedimentibacter Hydroxybenzoicus DSM7310.</title>
        <authorList>
            <person name="Ma S."/>
        </authorList>
    </citation>
    <scope>NUCLEOTIDE SEQUENCE</scope>
    <source>
        <strain evidence="1">DSM 7310</strain>
    </source>
</reference>
<keyword evidence="2" id="KW-1185">Reference proteome</keyword>
<dbReference type="Pfam" id="PF14196">
    <property type="entry name" value="ATC_hydrolase"/>
    <property type="match status" value="1"/>
</dbReference>
<gene>
    <name evidence="1" type="ORF">HZF24_01495</name>
</gene>
<dbReference type="EMBL" id="JACBNQ010000001">
    <property type="protein sequence ID" value="NYB72810.1"/>
    <property type="molecule type" value="Genomic_DNA"/>
</dbReference>
<dbReference type="GO" id="GO:0016787">
    <property type="term" value="F:hydrolase activity"/>
    <property type="evidence" value="ECO:0007669"/>
    <property type="project" value="UniProtKB-KW"/>
</dbReference>
<protein>
    <submittedName>
        <fullName evidence="1">L-2-amino-thiazoline-4-carboxylic acid hydrolase</fullName>
    </submittedName>
</protein>